<dbReference type="EMBL" id="JACXAD010000006">
    <property type="protein sequence ID" value="MBD2767744.1"/>
    <property type="molecule type" value="Genomic_DNA"/>
</dbReference>
<feature type="chain" id="PRO_5037242515" description="Lipoprotein" evidence="2">
    <location>
        <begin position="24"/>
        <end position="102"/>
    </location>
</feature>
<dbReference type="RefSeq" id="WP_191004561.1">
    <property type="nucleotide sequence ID" value="NZ_JACXAD010000006.1"/>
</dbReference>
<name>A0A927BCT1_9BACT</name>
<organism evidence="3 4">
    <name type="scientific">Hymenobacter montanus</name>
    <dbReference type="NCBI Taxonomy" id="2771359"/>
    <lineage>
        <taxon>Bacteria</taxon>
        <taxon>Pseudomonadati</taxon>
        <taxon>Bacteroidota</taxon>
        <taxon>Cytophagia</taxon>
        <taxon>Cytophagales</taxon>
        <taxon>Hymenobacteraceae</taxon>
        <taxon>Hymenobacter</taxon>
    </lineage>
</organism>
<keyword evidence="4" id="KW-1185">Reference proteome</keyword>
<proteinExistence type="predicted"/>
<evidence type="ECO:0000313" key="3">
    <source>
        <dbReference type="EMBL" id="MBD2767744.1"/>
    </source>
</evidence>
<evidence type="ECO:0000313" key="4">
    <source>
        <dbReference type="Proteomes" id="UP000612233"/>
    </source>
</evidence>
<keyword evidence="2" id="KW-0732">Signal</keyword>
<feature type="region of interest" description="Disordered" evidence="1">
    <location>
        <begin position="72"/>
        <end position="102"/>
    </location>
</feature>
<evidence type="ECO:0000256" key="2">
    <source>
        <dbReference type="SAM" id="SignalP"/>
    </source>
</evidence>
<reference evidence="3" key="1">
    <citation type="submission" date="2020-09" db="EMBL/GenBank/DDBJ databases">
        <authorList>
            <person name="Kim M.K."/>
        </authorList>
    </citation>
    <scope>NUCLEOTIDE SEQUENCE</scope>
    <source>
        <strain evidence="3">BT664</strain>
    </source>
</reference>
<sequence length="102" mass="11778">MKIKLLIFALGFGLMLLSGCVAALGPDYVYYPSTSVYYAPVQPYYCPPVVVPRPYYRRPYWPLYDTYRQNRGNGYRPNGNGYNGNGNYDQRTYGHSRRRGSD</sequence>
<dbReference type="PROSITE" id="PS51257">
    <property type="entry name" value="PROKAR_LIPOPROTEIN"/>
    <property type="match status" value="1"/>
</dbReference>
<accession>A0A927BCT1</accession>
<protein>
    <recommendedName>
        <fullName evidence="5">Lipoprotein</fullName>
    </recommendedName>
</protein>
<gene>
    <name evidence="3" type="ORF">IC235_07540</name>
</gene>
<feature type="signal peptide" evidence="2">
    <location>
        <begin position="1"/>
        <end position="23"/>
    </location>
</feature>
<evidence type="ECO:0000256" key="1">
    <source>
        <dbReference type="SAM" id="MobiDB-lite"/>
    </source>
</evidence>
<comment type="caution">
    <text evidence="3">The sequence shown here is derived from an EMBL/GenBank/DDBJ whole genome shotgun (WGS) entry which is preliminary data.</text>
</comment>
<feature type="compositionally biased region" description="Low complexity" evidence="1">
    <location>
        <begin position="72"/>
        <end position="88"/>
    </location>
</feature>
<dbReference type="Proteomes" id="UP000612233">
    <property type="component" value="Unassembled WGS sequence"/>
</dbReference>
<evidence type="ECO:0008006" key="5">
    <source>
        <dbReference type="Google" id="ProtNLM"/>
    </source>
</evidence>
<dbReference type="AlphaFoldDB" id="A0A927BCT1"/>